<dbReference type="GO" id="GO:0003677">
    <property type="term" value="F:DNA binding"/>
    <property type="evidence" value="ECO:0007669"/>
    <property type="project" value="UniProtKB-UniRule"/>
</dbReference>
<reference evidence="6" key="1">
    <citation type="journal article" date="2014" name="Int. J. Syst. Evol. Microbiol.">
        <title>Complete genome of a new Firmicutes species belonging to the dominant human colonic microbiota ('Ruminococcus bicirculans') reveals two chromosomes and a selective capacity to utilize plant glucans.</title>
        <authorList>
            <consortium name="NISC Comparative Sequencing Program"/>
            <person name="Wegmann U."/>
            <person name="Louis P."/>
            <person name="Goesmann A."/>
            <person name="Henrissat B."/>
            <person name="Duncan S.H."/>
            <person name="Flint H.J."/>
        </authorList>
    </citation>
    <scope>NUCLEOTIDE SEQUENCE</scope>
    <source>
        <strain evidence="6">KCTC 62575</strain>
    </source>
</reference>
<reference evidence="6" key="4">
    <citation type="submission" date="2024-09" db="EMBL/GenBank/DDBJ databases">
        <authorList>
            <person name="Sun Q."/>
            <person name="Mori K."/>
        </authorList>
    </citation>
    <scope>NUCLEOTIDE SEQUENCE</scope>
    <source>
        <strain evidence="6">KCTC 62575</strain>
    </source>
</reference>
<dbReference type="EMBL" id="PYIX02000017">
    <property type="protein sequence ID" value="RFC83445.1"/>
    <property type="molecule type" value="Genomic_DNA"/>
</dbReference>
<proteinExistence type="predicted"/>
<dbReference type="Proteomes" id="UP001595455">
    <property type="component" value="Unassembled WGS sequence"/>
</dbReference>
<evidence type="ECO:0000313" key="8">
    <source>
        <dbReference type="Proteomes" id="UP000240957"/>
    </source>
</evidence>
<dbReference type="InterPro" id="IPR001647">
    <property type="entry name" value="HTH_TetR"/>
</dbReference>
<dbReference type="InterPro" id="IPR009057">
    <property type="entry name" value="Homeodomain-like_sf"/>
</dbReference>
<organism evidence="7 8">
    <name type="scientific">Acinetobacter sichuanensis</name>
    <dbReference type="NCBI Taxonomy" id="2136183"/>
    <lineage>
        <taxon>Bacteria</taxon>
        <taxon>Pseudomonadati</taxon>
        <taxon>Pseudomonadota</taxon>
        <taxon>Gammaproteobacteria</taxon>
        <taxon>Moraxellales</taxon>
        <taxon>Moraxellaceae</taxon>
        <taxon>Acinetobacter</taxon>
    </lineage>
</organism>
<comment type="caution">
    <text evidence="7">The sequence shown here is derived from an EMBL/GenBank/DDBJ whole genome shotgun (WGS) entry which is preliminary data.</text>
</comment>
<dbReference type="Gene3D" id="1.10.10.60">
    <property type="entry name" value="Homeodomain-like"/>
    <property type="match status" value="1"/>
</dbReference>
<dbReference type="EMBL" id="JBHRSF010000170">
    <property type="protein sequence ID" value="MFC2998171.1"/>
    <property type="molecule type" value="Genomic_DNA"/>
</dbReference>
<reference evidence="7 8" key="2">
    <citation type="submission" date="2018-08" db="EMBL/GenBank/DDBJ databases">
        <title>The draft genome of Acinetobacter sichuanensis strain WCHAc060041.</title>
        <authorList>
            <person name="Qin J."/>
            <person name="Feng Y."/>
            <person name="Zong Z."/>
        </authorList>
    </citation>
    <scope>NUCLEOTIDE SEQUENCE [LARGE SCALE GENOMIC DNA]</scope>
    <source>
        <strain evidence="7 8">WCHAc060041</strain>
    </source>
</reference>
<dbReference type="PANTHER" id="PTHR47506:SF1">
    <property type="entry name" value="HTH-TYPE TRANSCRIPTIONAL REGULATOR YJDC"/>
    <property type="match status" value="1"/>
</dbReference>
<name>A0A371YPN6_9GAMM</name>
<reference evidence="9" key="3">
    <citation type="journal article" date="2019" name="Int. J. Syst. Evol. Microbiol.">
        <title>The Global Catalogue of Microorganisms (GCM) 10K type strain sequencing project: providing services to taxonomists for standard genome sequencing and annotation.</title>
        <authorList>
            <consortium name="The Broad Institute Genomics Platform"/>
            <consortium name="The Broad Institute Genome Sequencing Center for Infectious Disease"/>
            <person name="Wu L."/>
            <person name="Ma J."/>
        </authorList>
    </citation>
    <scope>NUCLEOTIDE SEQUENCE [LARGE SCALE GENOMIC DNA]</scope>
    <source>
        <strain evidence="9">KCTC 62575</strain>
    </source>
</reference>
<evidence type="ECO:0000259" key="5">
    <source>
        <dbReference type="PROSITE" id="PS50977"/>
    </source>
</evidence>
<dbReference type="Pfam" id="PF00440">
    <property type="entry name" value="TetR_N"/>
    <property type="match status" value="1"/>
</dbReference>
<evidence type="ECO:0000256" key="2">
    <source>
        <dbReference type="ARBA" id="ARBA00023125"/>
    </source>
</evidence>
<keyword evidence="2 4" id="KW-0238">DNA-binding</keyword>
<evidence type="ECO:0000256" key="3">
    <source>
        <dbReference type="ARBA" id="ARBA00023163"/>
    </source>
</evidence>
<dbReference type="InterPro" id="IPR036271">
    <property type="entry name" value="Tet_transcr_reg_TetR-rel_C_sf"/>
</dbReference>
<keyword evidence="3" id="KW-0804">Transcription</keyword>
<dbReference type="SUPFAM" id="SSF48498">
    <property type="entry name" value="Tetracyclin repressor-like, C-terminal domain"/>
    <property type="match status" value="1"/>
</dbReference>
<dbReference type="Gene3D" id="1.10.357.10">
    <property type="entry name" value="Tetracycline Repressor, domain 2"/>
    <property type="match status" value="1"/>
</dbReference>
<dbReference type="AlphaFoldDB" id="A0A371YPN6"/>
<accession>A0A371YPN6</accession>
<evidence type="ECO:0000256" key="4">
    <source>
        <dbReference type="PROSITE-ProRule" id="PRU00335"/>
    </source>
</evidence>
<dbReference type="SUPFAM" id="SSF46689">
    <property type="entry name" value="Homeodomain-like"/>
    <property type="match status" value="1"/>
</dbReference>
<gene>
    <name evidence="6" type="ORF">ACFODO_23555</name>
    <name evidence="7" type="ORF">C9E89_011385</name>
</gene>
<keyword evidence="9" id="KW-1185">Reference proteome</keyword>
<evidence type="ECO:0000313" key="6">
    <source>
        <dbReference type="EMBL" id="MFC2998171.1"/>
    </source>
</evidence>
<dbReference type="PANTHER" id="PTHR47506">
    <property type="entry name" value="TRANSCRIPTIONAL REGULATORY PROTEIN"/>
    <property type="match status" value="1"/>
</dbReference>
<evidence type="ECO:0000313" key="9">
    <source>
        <dbReference type="Proteomes" id="UP001595455"/>
    </source>
</evidence>
<feature type="domain" description="HTH tetR-type" evidence="5">
    <location>
        <begin position="9"/>
        <end position="71"/>
    </location>
</feature>
<feature type="DNA-binding region" description="H-T-H motif" evidence="4">
    <location>
        <begin position="34"/>
        <end position="53"/>
    </location>
</feature>
<sequence length="204" mass="22783">MTKMGRPRTFDRQKAIEQALHLFWEQGYESTSLSQLKAQIGNGITAPSFYAAFGSKEQLFQEVVQFYIQSYSKVTDSLWDDNLSPKEAIEQTLRRSTQMQCELGHPKGCMVALGIMSAPTAENIHIAQPLTDARARTLKGFTRCVQRGVDAGYLLENTNVQALSNTFCSFLFGISISARDDAELSVLNDAITELMKLWTLAEKS</sequence>
<protein>
    <submittedName>
        <fullName evidence="7">TetR/AcrR family transcriptional regulator</fullName>
    </submittedName>
</protein>
<evidence type="ECO:0000256" key="1">
    <source>
        <dbReference type="ARBA" id="ARBA00023015"/>
    </source>
</evidence>
<dbReference type="OrthoDB" id="270177at2"/>
<evidence type="ECO:0000313" key="7">
    <source>
        <dbReference type="EMBL" id="RFC83445.1"/>
    </source>
</evidence>
<dbReference type="RefSeq" id="WP_107008472.1">
    <property type="nucleotide sequence ID" value="NZ_JAVIDQ010000010.1"/>
</dbReference>
<dbReference type="Proteomes" id="UP000240957">
    <property type="component" value="Unassembled WGS sequence"/>
</dbReference>
<dbReference type="PROSITE" id="PS50977">
    <property type="entry name" value="HTH_TETR_2"/>
    <property type="match status" value="1"/>
</dbReference>
<keyword evidence="1" id="KW-0805">Transcription regulation</keyword>